<dbReference type="AlphaFoldDB" id="A0A1T5HRT9"/>
<gene>
    <name evidence="8" type="ORF">SAMN03080601_02692</name>
</gene>
<dbReference type="Gene3D" id="1.10.287.1150">
    <property type="entry name" value="TPP helical domain"/>
    <property type="match status" value="1"/>
</dbReference>
<evidence type="ECO:0000256" key="2">
    <source>
        <dbReference type="ARBA" id="ARBA00003906"/>
    </source>
</evidence>
<name>A0A1T5HRT9_9BACT</name>
<dbReference type="Pfam" id="PF02779">
    <property type="entry name" value="Transket_pyr"/>
    <property type="match status" value="1"/>
</dbReference>
<dbReference type="NCBIfam" id="TIGR00239">
    <property type="entry name" value="2oxo_dh_E1"/>
    <property type="match status" value="1"/>
</dbReference>
<evidence type="ECO:0000256" key="5">
    <source>
        <dbReference type="ARBA" id="ARBA00023002"/>
    </source>
</evidence>
<reference evidence="8 9" key="1">
    <citation type="submission" date="2017-02" db="EMBL/GenBank/DDBJ databases">
        <authorList>
            <person name="Peterson S.W."/>
        </authorList>
    </citation>
    <scope>NUCLEOTIDE SEQUENCE [LARGE SCALE GENOMIC DNA]</scope>
    <source>
        <strain evidence="8 9">DSM 24412</strain>
    </source>
</reference>
<dbReference type="InterPro" id="IPR001017">
    <property type="entry name" value="DH_E1"/>
</dbReference>
<sequence>MKIGVNSFLNRDIELIMDDFSFIGNSDIQSIEALYEQYKQNPDSVDESFAKFFKGFDFALKHFQAVPGKIISKEFNVINLIHGYRQRGHFFTKTNPVRARRKYFPTLDIESFGLEEEDLDTVFEAGNQIGIGAAPLREIIKHLQETYCQSVGVEYLYVRHPEMVNWLRERMESVRNLPEYSLEKKKSIFKHLNHAVGFEAFVHKKFVGQKRFSLEGSEGLIPGLKALIKKGASMGVKEFMVGMAHRGRLNVLTNILGKPYRKVFKEFVADEYDDNVSLGDVKYHLGYDNYMDLDNGEKVRLCLLPNPSHLEAVTPVTVGLARARIDHAYNQDFDKVVPVVIHGDAAIAGQGVVYEVVQMSKLPGYRTGGTIHVVVNNQVGFTTNYLEARSSTYCTDVGKVINSPVFHVNGDDAEAVAYVFELAMEFRHRFNVDIFIDILSYRKYGHNEGDEPRFTQPTLYKAIANHHNPRDIYAKHLEVTGVLGRQEMKQMVIDFENHLEQEFDASTEIKKMSIARFMPDLWNNFRYPKREDFNGEMKTGVPISKMKELCDKLNHLPEDKPFFNKVHKILADRKKMMQANKMDWAMAEMMGYATLVAEGHPVRLSGQDSERGTFAHRHAGFTVEDMNERYIPLKHLDENPLSFNVYNSSLSEYGVLGFEYGYALGVPKGLTIWEAQFGDFTNTAQVVVDQYISSAEEKWGLMNGLVLYLPHAYEGQGPEHSSARMERFLSLSARNNMQVMNFTTPANLFHALRRHIKRDFRVPMVVFTPKSLLRHPKCVSSLEDMQDGRFQEVIDDSNVDEKNVTRLVLCTGKIYYDLLARKEELNATNVALIRIEQLHPFPKEAVEALFAKYSNVVLTLWVQEEPENMGAWNYIRSMLPGKNIVPVARIASASPATGLAGLHLVGQNEIIGKVFKKCHCELKLPYCNLNCLEGKPREEILKAHYYFAESDKFSI</sequence>
<dbReference type="EC" id="1.2.4.2" evidence="4"/>
<dbReference type="GO" id="GO:0004591">
    <property type="term" value="F:oxoglutarate dehydrogenase (succinyl-transferring) activity"/>
    <property type="evidence" value="ECO:0007669"/>
    <property type="project" value="UniProtKB-EC"/>
</dbReference>
<dbReference type="Gene3D" id="3.40.50.970">
    <property type="match status" value="1"/>
</dbReference>
<dbReference type="InterPro" id="IPR032106">
    <property type="entry name" value="2-oxogl_dehyd_N"/>
</dbReference>
<evidence type="ECO:0000256" key="4">
    <source>
        <dbReference type="ARBA" id="ARBA00012280"/>
    </source>
</evidence>
<evidence type="ECO:0000256" key="3">
    <source>
        <dbReference type="ARBA" id="ARBA00006936"/>
    </source>
</evidence>
<keyword evidence="5" id="KW-0560">Oxidoreductase</keyword>
<keyword evidence="9" id="KW-1185">Reference proteome</keyword>
<dbReference type="EMBL" id="FUYV01000017">
    <property type="protein sequence ID" value="SKC23418.1"/>
    <property type="molecule type" value="Genomic_DNA"/>
</dbReference>
<organism evidence="8 9">
    <name type="scientific">Alkalitalea saponilacus</name>
    <dbReference type="NCBI Taxonomy" id="889453"/>
    <lineage>
        <taxon>Bacteria</taxon>
        <taxon>Pseudomonadati</taxon>
        <taxon>Bacteroidota</taxon>
        <taxon>Bacteroidia</taxon>
        <taxon>Marinilabiliales</taxon>
        <taxon>Marinilabiliaceae</taxon>
        <taxon>Alkalitalea</taxon>
    </lineage>
</organism>
<dbReference type="Pfam" id="PF00676">
    <property type="entry name" value="E1_dh"/>
    <property type="match status" value="1"/>
</dbReference>
<dbReference type="STRING" id="889453.SAMN03080601_02692"/>
<dbReference type="NCBIfam" id="NF006914">
    <property type="entry name" value="PRK09404.1"/>
    <property type="match status" value="1"/>
</dbReference>
<dbReference type="CDD" id="cd02016">
    <property type="entry name" value="TPP_E1_OGDC_like"/>
    <property type="match status" value="1"/>
</dbReference>
<dbReference type="InterPro" id="IPR029061">
    <property type="entry name" value="THDP-binding"/>
</dbReference>
<dbReference type="InterPro" id="IPR042179">
    <property type="entry name" value="KGD_C_sf"/>
</dbReference>
<dbReference type="SUPFAM" id="SSF52518">
    <property type="entry name" value="Thiamin diphosphate-binding fold (THDP-binding)"/>
    <property type="match status" value="2"/>
</dbReference>
<dbReference type="Pfam" id="PF16870">
    <property type="entry name" value="OxoGdeHyase_C"/>
    <property type="match status" value="1"/>
</dbReference>
<feature type="domain" description="Transketolase-like pyrimidine-binding" evidence="7">
    <location>
        <begin position="582"/>
        <end position="775"/>
    </location>
</feature>
<evidence type="ECO:0000256" key="1">
    <source>
        <dbReference type="ARBA" id="ARBA00001964"/>
    </source>
</evidence>
<dbReference type="PANTHER" id="PTHR23152:SF4">
    <property type="entry name" value="2-OXOADIPATE DEHYDROGENASE COMPLEX COMPONENT E1"/>
    <property type="match status" value="1"/>
</dbReference>
<dbReference type="Gene3D" id="3.40.50.12470">
    <property type="match status" value="1"/>
</dbReference>
<comment type="similarity">
    <text evidence="3">Belongs to the alpha-ketoglutarate dehydrogenase family.</text>
</comment>
<dbReference type="GO" id="GO:0006099">
    <property type="term" value="P:tricarboxylic acid cycle"/>
    <property type="evidence" value="ECO:0007669"/>
    <property type="project" value="TreeGrafter"/>
</dbReference>
<comment type="function">
    <text evidence="2">E1 component of the 2-oxoglutarate dehydrogenase (OGDH) complex which catalyzes the decarboxylation of 2-oxoglutarate, the first step in the conversion of 2-oxoglutarate to succinyl-CoA and CO(2).</text>
</comment>
<dbReference type="InterPro" id="IPR031717">
    <property type="entry name" value="ODO-1/KGD_C"/>
</dbReference>
<dbReference type="NCBIfam" id="NF008907">
    <property type="entry name" value="PRK12270.1"/>
    <property type="match status" value="1"/>
</dbReference>
<keyword evidence="6" id="KW-0786">Thiamine pyrophosphate</keyword>
<dbReference type="SMART" id="SM00861">
    <property type="entry name" value="Transket_pyr"/>
    <property type="match status" value="1"/>
</dbReference>
<dbReference type="InterPro" id="IPR005475">
    <property type="entry name" value="Transketolase-like_Pyr-bd"/>
</dbReference>
<dbReference type="GO" id="GO:0005829">
    <property type="term" value="C:cytosol"/>
    <property type="evidence" value="ECO:0007669"/>
    <property type="project" value="TreeGrafter"/>
</dbReference>
<evidence type="ECO:0000313" key="8">
    <source>
        <dbReference type="EMBL" id="SKC23418.1"/>
    </source>
</evidence>
<accession>A0A1T5HRT9</accession>
<dbReference type="GO" id="GO:0045252">
    <property type="term" value="C:oxoglutarate dehydrogenase complex"/>
    <property type="evidence" value="ECO:0007669"/>
    <property type="project" value="TreeGrafter"/>
</dbReference>
<dbReference type="Pfam" id="PF16078">
    <property type="entry name" value="2-oxogl_dehyd_N"/>
    <property type="match status" value="1"/>
</dbReference>
<dbReference type="Proteomes" id="UP000191055">
    <property type="component" value="Unassembled WGS sequence"/>
</dbReference>
<dbReference type="GO" id="GO:0030976">
    <property type="term" value="F:thiamine pyrophosphate binding"/>
    <property type="evidence" value="ECO:0007669"/>
    <property type="project" value="InterPro"/>
</dbReference>
<dbReference type="PIRSF" id="PIRSF000157">
    <property type="entry name" value="Oxoglu_dh_E1"/>
    <property type="match status" value="1"/>
</dbReference>
<protein>
    <recommendedName>
        <fullName evidence="4">oxoglutarate dehydrogenase (succinyl-transferring)</fullName>
        <ecNumber evidence="4">1.2.4.2</ecNumber>
    </recommendedName>
</protein>
<proteinExistence type="inferred from homology"/>
<evidence type="ECO:0000259" key="7">
    <source>
        <dbReference type="SMART" id="SM00861"/>
    </source>
</evidence>
<comment type="cofactor">
    <cofactor evidence="1">
        <name>thiamine diphosphate</name>
        <dbReference type="ChEBI" id="CHEBI:58937"/>
    </cofactor>
</comment>
<evidence type="ECO:0000256" key="6">
    <source>
        <dbReference type="ARBA" id="ARBA00023052"/>
    </source>
</evidence>
<dbReference type="InterPro" id="IPR011603">
    <property type="entry name" value="2oxoglutarate_DH_E1"/>
</dbReference>
<dbReference type="Gene3D" id="3.40.50.11610">
    <property type="entry name" value="Multifunctional 2-oxoglutarate metabolism enzyme, C-terminal domain"/>
    <property type="match status" value="1"/>
</dbReference>
<dbReference type="PANTHER" id="PTHR23152">
    <property type="entry name" value="2-OXOGLUTARATE DEHYDROGENASE"/>
    <property type="match status" value="1"/>
</dbReference>
<evidence type="ECO:0000313" key="9">
    <source>
        <dbReference type="Proteomes" id="UP000191055"/>
    </source>
</evidence>